<protein>
    <submittedName>
        <fullName evidence="1">Uncharacterized protein</fullName>
    </submittedName>
</protein>
<name>A0A8S1WN80_PAROT</name>
<accession>A0A8S1WN80</accession>
<comment type="caution">
    <text evidence="1">The sequence shown here is derived from an EMBL/GenBank/DDBJ whole genome shotgun (WGS) entry which is preliminary data.</text>
</comment>
<evidence type="ECO:0000313" key="2">
    <source>
        <dbReference type="Proteomes" id="UP000683925"/>
    </source>
</evidence>
<gene>
    <name evidence="1" type="ORF">POCTA_138.1.T0990071</name>
</gene>
<keyword evidence="2" id="KW-1185">Reference proteome</keyword>
<proteinExistence type="predicted"/>
<evidence type="ECO:0000313" key="1">
    <source>
        <dbReference type="EMBL" id="CAD8191173.1"/>
    </source>
</evidence>
<reference evidence="1" key="1">
    <citation type="submission" date="2021-01" db="EMBL/GenBank/DDBJ databases">
        <authorList>
            <consortium name="Genoscope - CEA"/>
            <person name="William W."/>
        </authorList>
    </citation>
    <scope>NUCLEOTIDE SEQUENCE</scope>
</reference>
<organism evidence="1 2">
    <name type="scientific">Paramecium octaurelia</name>
    <dbReference type="NCBI Taxonomy" id="43137"/>
    <lineage>
        <taxon>Eukaryota</taxon>
        <taxon>Sar</taxon>
        <taxon>Alveolata</taxon>
        <taxon>Ciliophora</taxon>
        <taxon>Intramacronucleata</taxon>
        <taxon>Oligohymenophorea</taxon>
        <taxon>Peniculida</taxon>
        <taxon>Parameciidae</taxon>
        <taxon>Paramecium</taxon>
    </lineage>
</organism>
<dbReference type="EMBL" id="CAJJDP010000098">
    <property type="protein sequence ID" value="CAD8191173.1"/>
    <property type="molecule type" value="Genomic_DNA"/>
</dbReference>
<sequence length="144" mass="17365">MLSLSQHSLLVLTDDRQINYFQDQILFWQYMIPSNVDIEKATMRYSHMTYLVQLISNQVYRFNPYDKIQKKSKCFLTITLKKQNYVINSYLNLIKGELLFIITGIKFIQFKFRTFQILHNFQYQIIIKMVIISISLISKQDYQN</sequence>
<dbReference type="AlphaFoldDB" id="A0A8S1WN80"/>
<dbReference type="Proteomes" id="UP000683925">
    <property type="component" value="Unassembled WGS sequence"/>
</dbReference>